<protein>
    <recommendedName>
        <fullName evidence="6">DEX1 C-terminal domain-containing protein</fullName>
    </recommendedName>
</protein>
<dbReference type="OrthoDB" id="40617at2759"/>
<keyword evidence="4" id="KW-0472">Membrane</keyword>
<name>D7FJ73_ECTSI</name>
<evidence type="ECO:0000256" key="4">
    <source>
        <dbReference type="ARBA" id="ARBA00023136"/>
    </source>
</evidence>
<evidence type="ECO:0000256" key="1">
    <source>
        <dbReference type="ARBA" id="ARBA00004167"/>
    </source>
</evidence>
<dbReference type="Gene3D" id="2.130.10.10">
    <property type="entry name" value="YVTN repeat-like/Quinoprotein amine dehydrogenase"/>
    <property type="match status" value="1"/>
</dbReference>
<dbReference type="STRING" id="2880.D7FJ73"/>
<evidence type="ECO:0000256" key="5">
    <source>
        <dbReference type="SAM" id="MobiDB-lite"/>
    </source>
</evidence>
<evidence type="ECO:0000256" key="2">
    <source>
        <dbReference type="ARBA" id="ARBA00022692"/>
    </source>
</evidence>
<dbReference type="GO" id="GO:0016020">
    <property type="term" value="C:membrane"/>
    <property type="evidence" value="ECO:0007669"/>
    <property type="project" value="UniProtKB-SubCell"/>
</dbReference>
<dbReference type="PANTHER" id="PTHR21419:SF23">
    <property type="entry name" value="PROTEIN DEFECTIVE IN EXINE FORMATION 1"/>
    <property type="match status" value="1"/>
</dbReference>
<feature type="domain" description="DEX1 C-terminal" evidence="6">
    <location>
        <begin position="626"/>
        <end position="719"/>
    </location>
</feature>
<keyword evidence="8" id="KW-1185">Reference proteome</keyword>
<reference evidence="7 8" key="1">
    <citation type="journal article" date="2010" name="Nature">
        <title>The Ectocarpus genome and the independent evolution of multicellularity in brown algae.</title>
        <authorList>
            <person name="Cock J.M."/>
            <person name="Sterck L."/>
            <person name="Rouze P."/>
            <person name="Scornet D."/>
            <person name="Allen A.E."/>
            <person name="Amoutzias G."/>
            <person name="Anthouard V."/>
            <person name="Artiguenave F."/>
            <person name="Aury J.M."/>
            <person name="Badger J.H."/>
            <person name="Beszteri B."/>
            <person name="Billiau K."/>
            <person name="Bonnet E."/>
            <person name="Bothwell J.H."/>
            <person name="Bowler C."/>
            <person name="Boyen C."/>
            <person name="Brownlee C."/>
            <person name="Carrano C.J."/>
            <person name="Charrier B."/>
            <person name="Cho G.Y."/>
            <person name="Coelho S.M."/>
            <person name="Collen J."/>
            <person name="Corre E."/>
            <person name="Da Silva C."/>
            <person name="Delage L."/>
            <person name="Delaroque N."/>
            <person name="Dittami S.M."/>
            <person name="Doulbeau S."/>
            <person name="Elias M."/>
            <person name="Farnham G."/>
            <person name="Gachon C.M."/>
            <person name="Gschloessl B."/>
            <person name="Heesch S."/>
            <person name="Jabbari K."/>
            <person name="Jubin C."/>
            <person name="Kawai H."/>
            <person name="Kimura K."/>
            <person name="Kloareg B."/>
            <person name="Kupper F.C."/>
            <person name="Lang D."/>
            <person name="Le Bail A."/>
            <person name="Leblanc C."/>
            <person name="Lerouge P."/>
            <person name="Lohr M."/>
            <person name="Lopez P.J."/>
            <person name="Martens C."/>
            <person name="Maumus F."/>
            <person name="Michel G."/>
            <person name="Miranda-Saavedra D."/>
            <person name="Morales J."/>
            <person name="Moreau H."/>
            <person name="Motomura T."/>
            <person name="Nagasato C."/>
            <person name="Napoli C.A."/>
            <person name="Nelson D.R."/>
            <person name="Nyvall-Collen P."/>
            <person name="Peters A.F."/>
            <person name="Pommier C."/>
            <person name="Potin P."/>
            <person name="Poulain J."/>
            <person name="Quesneville H."/>
            <person name="Read B."/>
            <person name="Rensing S.A."/>
            <person name="Ritter A."/>
            <person name="Rousvoal S."/>
            <person name="Samanta M."/>
            <person name="Samson G."/>
            <person name="Schroeder D.C."/>
            <person name="Segurens B."/>
            <person name="Strittmatter M."/>
            <person name="Tonon T."/>
            <person name="Tregear J.W."/>
            <person name="Valentin K."/>
            <person name="von Dassow P."/>
            <person name="Yamagishi T."/>
            <person name="Van de Peer Y."/>
            <person name="Wincker P."/>
        </authorList>
    </citation>
    <scope>NUCLEOTIDE SEQUENCE [LARGE SCALE GENOMIC DNA]</scope>
    <source>
        <strain evidence="8">Ec32 / CCAP1310/4</strain>
    </source>
</reference>
<proteinExistence type="predicted"/>
<dbReference type="eggNOG" id="ENOG502QRZ6">
    <property type="taxonomic scope" value="Eukaryota"/>
</dbReference>
<dbReference type="InterPro" id="IPR056376">
    <property type="entry name" value="DEX1_C"/>
</dbReference>
<dbReference type="EMBL" id="FN649729">
    <property type="protein sequence ID" value="CBJ28983.1"/>
    <property type="molecule type" value="Genomic_DNA"/>
</dbReference>
<comment type="subcellular location">
    <subcellularLocation>
        <location evidence="1">Membrane</location>
        <topology evidence="1">Single-pass membrane protein</topology>
    </subcellularLocation>
</comment>
<evidence type="ECO:0000313" key="8">
    <source>
        <dbReference type="Proteomes" id="UP000002630"/>
    </source>
</evidence>
<dbReference type="InterPro" id="IPR028994">
    <property type="entry name" value="Integrin_alpha_N"/>
</dbReference>
<accession>D7FJ73</accession>
<dbReference type="InterPro" id="IPR015943">
    <property type="entry name" value="WD40/YVTN_repeat-like_dom_sf"/>
</dbReference>
<dbReference type="AlphaFoldDB" id="D7FJ73"/>
<dbReference type="SUPFAM" id="SSF69318">
    <property type="entry name" value="Integrin alpha N-terminal domain"/>
    <property type="match status" value="1"/>
</dbReference>
<dbReference type="PANTHER" id="PTHR21419">
    <property type="match status" value="1"/>
</dbReference>
<dbReference type="InterPro" id="IPR045232">
    <property type="entry name" value="FAM234"/>
</dbReference>
<evidence type="ECO:0000256" key="3">
    <source>
        <dbReference type="ARBA" id="ARBA00022989"/>
    </source>
</evidence>
<keyword evidence="3" id="KW-1133">Transmembrane helix</keyword>
<sequence>MGLGSRECPLDISVLWTAEVDSPVYSTPVILPSSAGGYKQIVLATLRNVELIDGDGSVPYPWPIEMDDHENSAFLASPALHDIDGDGVQDVCVADTMGWLRWLTPGDGGPYLPDYRQYLPPRSLKNVQETEDSGDADAGLRSPGRRRRLLDDNEAQEQHAASPNQGGDSAALGNGQIEHQWTGDSFEGGMFQEGVDSGLDGESAYDTAAAYAEAMRRWGEYGTGPLPNDDGIGWWANYGDDFDLIGLEEGEDFGKRQAGEVVEIQPHISAAPVFLDAEDGQGKRMIVTVSYFKSKRRYWGSGTPATAAEKVVAGSLACWDFEDSKWLWIHDLGETTSGEKKRGAPVDASPTVGDLDGDGKLEVVVGTARGGLHVVDASSGLAREGFPLTYEPIRGQVVIADVHGDERLEMLLADSSGAVVCVKHDGKECWNKALSGSTTSMLTLGDVDGDGALDVVAGVTTAEGSAEVWALSAESGLPLPNYPVALRNRKGISAPITLVDLHQRSAGSMGGGGPADASSQAKRRGNVAPIGGWGAGLHLLAPSEDGHVYVIEGATACVNKIDLGERVRSMVLADDVDGDGTLDLIVGTMSGEVVALSANVPYHPLNAWTSQVRGPTNGFTHGGYQGVYFVGAASDYGEMVGRHFALTFEIVDRSTRTATPFQITIFAGTEEIFRRDNMYGGTHVATVSLEAPRRVLLRIEMTNKAQRLVFEDHVFVGYNTKFHVALKWMTAIPMVLASLPFLWPDRGFRGTRRGLPG</sequence>
<gene>
    <name evidence="7" type="ORF">Esi_0127_0070</name>
</gene>
<dbReference type="InParanoid" id="D7FJ73"/>
<evidence type="ECO:0000259" key="6">
    <source>
        <dbReference type="Pfam" id="PF23722"/>
    </source>
</evidence>
<evidence type="ECO:0000313" key="7">
    <source>
        <dbReference type="EMBL" id="CBJ28983.1"/>
    </source>
</evidence>
<dbReference type="Pfam" id="PF23722">
    <property type="entry name" value="Beta-sand_DEX1"/>
    <property type="match status" value="1"/>
</dbReference>
<dbReference type="EMBL" id="FN647916">
    <property type="protein sequence ID" value="CBJ28983.1"/>
    <property type="molecule type" value="Genomic_DNA"/>
</dbReference>
<dbReference type="Proteomes" id="UP000002630">
    <property type="component" value="Linkage Group LG04"/>
</dbReference>
<organism evidence="7 8">
    <name type="scientific">Ectocarpus siliculosus</name>
    <name type="common">Brown alga</name>
    <name type="synonym">Conferva siliculosa</name>
    <dbReference type="NCBI Taxonomy" id="2880"/>
    <lineage>
        <taxon>Eukaryota</taxon>
        <taxon>Sar</taxon>
        <taxon>Stramenopiles</taxon>
        <taxon>Ochrophyta</taxon>
        <taxon>PX clade</taxon>
        <taxon>Phaeophyceae</taxon>
        <taxon>Ectocarpales</taxon>
        <taxon>Ectocarpaceae</taxon>
        <taxon>Ectocarpus</taxon>
    </lineage>
</organism>
<feature type="region of interest" description="Disordered" evidence="5">
    <location>
        <begin position="152"/>
        <end position="174"/>
    </location>
</feature>
<keyword evidence="2" id="KW-0812">Transmembrane</keyword>